<evidence type="ECO:0000259" key="6">
    <source>
        <dbReference type="PROSITE" id="PS50850"/>
    </source>
</evidence>
<dbReference type="EMBL" id="CP001344">
    <property type="protein sequence ID" value="ACL46942.1"/>
    <property type="molecule type" value="Genomic_DNA"/>
</dbReference>
<dbReference type="OrthoDB" id="9814001at2"/>
<dbReference type="Pfam" id="PF07690">
    <property type="entry name" value="MFS_1"/>
    <property type="match status" value="1"/>
</dbReference>
<proteinExistence type="predicted"/>
<dbReference type="PANTHER" id="PTHR23531">
    <property type="entry name" value="QUINOLENE RESISTANCE PROTEIN NORA"/>
    <property type="match status" value="1"/>
</dbReference>
<feature type="transmembrane region" description="Helical" evidence="5">
    <location>
        <begin position="211"/>
        <end position="236"/>
    </location>
</feature>
<feature type="transmembrane region" description="Helical" evidence="5">
    <location>
        <begin position="104"/>
        <end position="126"/>
    </location>
</feature>
<evidence type="ECO:0000256" key="4">
    <source>
        <dbReference type="ARBA" id="ARBA00023136"/>
    </source>
</evidence>
<keyword evidence="4 5" id="KW-0472">Membrane</keyword>
<feature type="transmembrane region" description="Helical" evidence="5">
    <location>
        <begin position="335"/>
        <end position="360"/>
    </location>
</feature>
<feature type="transmembrane region" description="Helical" evidence="5">
    <location>
        <begin position="366"/>
        <end position="383"/>
    </location>
</feature>
<evidence type="ECO:0000256" key="5">
    <source>
        <dbReference type="SAM" id="Phobius"/>
    </source>
</evidence>
<dbReference type="AlphaFoldDB" id="B8HL77"/>
<feature type="transmembrane region" description="Helical" evidence="5">
    <location>
        <begin position="277"/>
        <end position="295"/>
    </location>
</feature>
<dbReference type="InterPro" id="IPR011701">
    <property type="entry name" value="MFS"/>
</dbReference>
<dbReference type="InterPro" id="IPR036259">
    <property type="entry name" value="MFS_trans_sf"/>
</dbReference>
<keyword evidence="3 5" id="KW-1133">Transmembrane helix</keyword>
<evidence type="ECO:0000256" key="1">
    <source>
        <dbReference type="ARBA" id="ARBA00004651"/>
    </source>
</evidence>
<evidence type="ECO:0000256" key="2">
    <source>
        <dbReference type="ARBA" id="ARBA00022692"/>
    </source>
</evidence>
<dbReference type="SUPFAM" id="SSF103473">
    <property type="entry name" value="MFS general substrate transporter"/>
    <property type="match status" value="1"/>
</dbReference>
<dbReference type="Gene3D" id="1.20.1250.20">
    <property type="entry name" value="MFS general substrate transporter like domains"/>
    <property type="match status" value="1"/>
</dbReference>
<reference evidence="7" key="1">
    <citation type="submission" date="2009-01" db="EMBL/GenBank/DDBJ databases">
        <title>Complete sequence of chromosome Cyanothece sp. PCC 7425.</title>
        <authorList>
            <consortium name="US DOE Joint Genome Institute"/>
            <person name="Lucas S."/>
            <person name="Copeland A."/>
            <person name="Lapidus A."/>
            <person name="Glavina del Rio T."/>
            <person name="Dalin E."/>
            <person name="Tice H."/>
            <person name="Bruce D."/>
            <person name="Goodwin L."/>
            <person name="Pitluck S."/>
            <person name="Sims D."/>
            <person name="Meineke L."/>
            <person name="Brettin T."/>
            <person name="Detter J.C."/>
            <person name="Han C."/>
            <person name="Larimer F."/>
            <person name="Land M."/>
            <person name="Hauser L."/>
            <person name="Kyrpides N."/>
            <person name="Ovchinnikova G."/>
            <person name="Liberton M."/>
            <person name="Stoeckel J."/>
            <person name="Banerjee A."/>
            <person name="Singh A."/>
            <person name="Page L."/>
            <person name="Sato H."/>
            <person name="Zhao L."/>
            <person name="Sherman L."/>
            <person name="Pakrasi H."/>
            <person name="Richardson P."/>
        </authorList>
    </citation>
    <scope>NUCLEOTIDE SEQUENCE</scope>
    <source>
        <strain evidence="7">PCC 7425</strain>
    </source>
</reference>
<feature type="transmembrane region" description="Helical" evidence="5">
    <location>
        <begin position="50"/>
        <end position="68"/>
    </location>
</feature>
<dbReference type="PROSITE" id="PS50850">
    <property type="entry name" value="MFS"/>
    <property type="match status" value="1"/>
</dbReference>
<dbReference type="HOGENOM" id="CLU_001265_10_13_3"/>
<dbReference type="PANTHER" id="PTHR23531:SF1">
    <property type="entry name" value="QUINOLENE RESISTANCE PROTEIN NORA"/>
    <property type="match status" value="1"/>
</dbReference>
<accession>B8HL77</accession>
<gene>
    <name evidence="7" type="ordered locus">Cyan7425_4635</name>
</gene>
<dbReference type="eggNOG" id="COG2814">
    <property type="taxonomic scope" value="Bacteria"/>
</dbReference>
<feature type="transmembrane region" description="Helical" evidence="5">
    <location>
        <begin position="166"/>
        <end position="183"/>
    </location>
</feature>
<dbReference type="STRING" id="395961.Cyan7425_4635"/>
<feature type="domain" description="Major facilitator superfamily (MFS) profile" evidence="6">
    <location>
        <begin position="14"/>
        <end position="386"/>
    </location>
</feature>
<evidence type="ECO:0000256" key="3">
    <source>
        <dbReference type="ARBA" id="ARBA00022989"/>
    </source>
</evidence>
<dbReference type="GO" id="GO:0005886">
    <property type="term" value="C:plasma membrane"/>
    <property type="evidence" value="ECO:0007669"/>
    <property type="project" value="UniProtKB-SubCell"/>
</dbReference>
<organism evidence="7">
    <name type="scientific">Cyanothece sp. (strain PCC 7425 / ATCC 29141)</name>
    <dbReference type="NCBI Taxonomy" id="395961"/>
    <lineage>
        <taxon>Bacteria</taxon>
        <taxon>Bacillati</taxon>
        <taxon>Cyanobacteriota</taxon>
        <taxon>Cyanophyceae</taxon>
        <taxon>Gomontiellales</taxon>
        <taxon>Cyanothecaceae</taxon>
        <taxon>Cyanothece</taxon>
    </lineage>
</organism>
<dbReference type="CDD" id="cd17489">
    <property type="entry name" value="MFS_YfcJ_like"/>
    <property type="match status" value="1"/>
</dbReference>
<feature type="transmembrane region" description="Helical" evidence="5">
    <location>
        <begin position="301"/>
        <end position="323"/>
    </location>
</feature>
<comment type="subcellular location">
    <subcellularLocation>
        <location evidence="1">Cell membrane</location>
        <topology evidence="1">Multi-pass membrane protein</topology>
    </subcellularLocation>
</comment>
<dbReference type="KEGG" id="cyn:Cyan7425_4635"/>
<evidence type="ECO:0000313" key="7">
    <source>
        <dbReference type="EMBL" id="ACL46942.1"/>
    </source>
</evidence>
<protein>
    <submittedName>
        <fullName evidence="7">Major facilitator superfamily MFS_1</fullName>
    </submittedName>
</protein>
<dbReference type="GO" id="GO:0022857">
    <property type="term" value="F:transmembrane transporter activity"/>
    <property type="evidence" value="ECO:0007669"/>
    <property type="project" value="InterPro"/>
</dbReference>
<sequence>MPFLSFLPAPIRRNLAILLGSSLLFWCSLSSLLPIIPLYAESLGGTPQQIGWITGAFAVGLITARPWLGQLADQRSRKLVLLIGMGVAAIAPLGYLLAPSPNWLMLFRALHGISISAFATAYLTLVADFSPVQYRGTILGYMTLGNPLGTAIGPAIGGLLLAHSSFAFVFMMAAGFGLAGFLSSSQVEPPPLPAISEADRGKPFWYSFDRAGLAIPTLAMLLVGMAFGVLHTFIALFIKSLEIDLNPGIFYTAAAMGSFCVRILVGRIADRWGRGLFFTLSLSCYTLSMLLLSLAQNSFHFLLGGLVEGMSMGILIPIVSALIADRSYPQERGRLFGFCITGLDLGIAFAGPIFGFLGAWLSYRQMFSIATVLPGLAIVLFMTQGGKNLLNSLQFAIGWGKDAYALPDQE</sequence>
<keyword evidence="2 5" id="KW-0812">Transmembrane</keyword>
<feature type="transmembrane region" description="Helical" evidence="5">
    <location>
        <begin position="80"/>
        <end position="98"/>
    </location>
</feature>
<dbReference type="InterPro" id="IPR052714">
    <property type="entry name" value="MFS_Exporter"/>
</dbReference>
<name>B8HL77_CYAP4</name>
<feature type="transmembrane region" description="Helical" evidence="5">
    <location>
        <begin position="138"/>
        <end position="160"/>
    </location>
</feature>
<dbReference type="InterPro" id="IPR020846">
    <property type="entry name" value="MFS_dom"/>
</dbReference>
<feature type="transmembrane region" description="Helical" evidence="5">
    <location>
        <begin position="248"/>
        <end position="265"/>
    </location>
</feature>
<dbReference type="Gene3D" id="1.20.1720.10">
    <property type="entry name" value="Multidrug resistance protein D"/>
    <property type="match status" value="1"/>
</dbReference>